<dbReference type="PANTHER" id="PTHR33376:SF5">
    <property type="entry name" value="EXTRACYTOPLASMIC SOLUTE RECEPTOR PROTEIN"/>
    <property type="match status" value="1"/>
</dbReference>
<feature type="binding site" evidence="5">
    <location>
        <position position="238"/>
    </location>
    <ligand>
        <name>Na(+)</name>
        <dbReference type="ChEBI" id="CHEBI:29101"/>
    </ligand>
</feature>
<dbReference type="PATRIC" id="fig|35806.4.peg.609"/>
<comment type="subcellular location">
    <subcellularLocation>
        <location evidence="1">Periplasm</location>
    </subcellularLocation>
</comment>
<dbReference type="GO" id="GO:0042597">
    <property type="term" value="C:periplasmic space"/>
    <property type="evidence" value="ECO:0007669"/>
    <property type="project" value="UniProtKB-SubCell"/>
</dbReference>
<evidence type="ECO:0000256" key="3">
    <source>
        <dbReference type="ARBA" id="ARBA00022764"/>
    </source>
</evidence>
<proteinExistence type="predicted"/>
<evidence type="ECO:0000256" key="4">
    <source>
        <dbReference type="PIRSR" id="PIRSR039026-1"/>
    </source>
</evidence>
<evidence type="ECO:0000313" key="7">
    <source>
        <dbReference type="EMBL" id="BAQ67761.1"/>
    </source>
</evidence>
<dbReference type="GO" id="GO:0046872">
    <property type="term" value="F:metal ion binding"/>
    <property type="evidence" value="ECO:0007669"/>
    <property type="project" value="UniProtKB-KW"/>
</dbReference>
<dbReference type="InterPro" id="IPR038404">
    <property type="entry name" value="TRAP_DctP_sf"/>
</dbReference>
<evidence type="ECO:0000256" key="2">
    <source>
        <dbReference type="ARBA" id="ARBA00022729"/>
    </source>
</evidence>
<evidence type="ECO:0000256" key="5">
    <source>
        <dbReference type="PIRSR" id="PIRSR039026-2"/>
    </source>
</evidence>
<sequence>MPNILPPAPIPLRPALVACCLLILLLGAMLAPGRAEAHPTGAPSANMQGGMSGPDQLRIASFFPVDMPVLGRAALDLAERVERMSGGTLRLSIASPSAAAPALDIIVEMNHGAIDGVWAAAGWYAQRDSAFGLLTGMPFGPAPDEYLAWYFYGGGRELAQDLYRPYDVHNILCGIIPSEASGWFPREMRSVDDLAGLRMRFFGLGAKVMQRFGVEVVLLGPEQMFEAVETGRIDATEFSLPSMDVPLGLHKILKYYYFPGWHQPATLINLYLPRPVWVGLPDRHKAVLEAGCGDMIRQTLAEGEAVQAQALRAIAAEGVELHRWPAEMLVAFETAWQAVVAEESRLNPNFARVYASLAKFRADRQQWRHFRFLQ</sequence>
<feature type="binding site" evidence="5">
    <location>
        <position position="263"/>
    </location>
    <ligand>
        <name>substrate</name>
    </ligand>
</feature>
<gene>
    <name evidence="7" type="ORF">NHU_00592</name>
</gene>
<evidence type="ECO:0008006" key="9">
    <source>
        <dbReference type="Google" id="ProtNLM"/>
    </source>
</evidence>
<dbReference type="Pfam" id="PF03480">
    <property type="entry name" value="DctP"/>
    <property type="match status" value="1"/>
</dbReference>
<dbReference type="InterPro" id="IPR026289">
    <property type="entry name" value="SBP_TakP-like"/>
</dbReference>
<dbReference type="KEGG" id="rsu:NHU_00592"/>
<name>A0A0D6AYE1_RHOSU</name>
<evidence type="ECO:0000256" key="1">
    <source>
        <dbReference type="ARBA" id="ARBA00004418"/>
    </source>
</evidence>
<feature type="binding site" evidence="4">
    <location>
        <position position="200"/>
    </location>
    <ligand>
        <name>substrate</name>
    </ligand>
</feature>
<keyword evidence="5" id="KW-0479">Metal-binding</keyword>
<dbReference type="PANTHER" id="PTHR33376">
    <property type="match status" value="1"/>
</dbReference>
<feature type="chain" id="PRO_5002300853" description="C4-dicarboxylate ABC transporter" evidence="6">
    <location>
        <begin position="38"/>
        <end position="374"/>
    </location>
</feature>
<dbReference type="Gene3D" id="3.40.190.170">
    <property type="entry name" value="Bacterial extracellular solute-binding protein, family 7"/>
    <property type="match status" value="1"/>
</dbReference>
<dbReference type="GO" id="GO:0031317">
    <property type="term" value="C:tripartite ATP-independent periplasmic transporter complex"/>
    <property type="evidence" value="ECO:0007669"/>
    <property type="project" value="InterPro"/>
</dbReference>
<dbReference type="CDD" id="cd13604">
    <property type="entry name" value="PBP2_TRAP_ketoacid_lactate_like"/>
    <property type="match status" value="1"/>
</dbReference>
<accession>A0A0D6AYE1</accession>
<dbReference type="PIRSF" id="PIRSF039026">
    <property type="entry name" value="SiaP"/>
    <property type="match status" value="1"/>
</dbReference>
<dbReference type="eggNOG" id="COG4663">
    <property type="taxonomic scope" value="Bacteria"/>
</dbReference>
<protein>
    <recommendedName>
        <fullName evidence="9">C4-dicarboxylate ABC transporter</fullName>
    </recommendedName>
</protein>
<evidence type="ECO:0000313" key="8">
    <source>
        <dbReference type="Proteomes" id="UP000064912"/>
    </source>
</evidence>
<feature type="signal peptide" evidence="6">
    <location>
        <begin position="1"/>
        <end position="37"/>
    </location>
</feature>
<dbReference type="Proteomes" id="UP000064912">
    <property type="component" value="Chromosome"/>
</dbReference>
<feature type="binding site" evidence="4">
    <location>
        <position position="179"/>
    </location>
    <ligand>
        <name>substrate</name>
    </ligand>
</feature>
<evidence type="ECO:0000256" key="6">
    <source>
        <dbReference type="SAM" id="SignalP"/>
    </source>
</evidence>
<dbReference type="InterPro" id="IPR018389">
    <property type="entry name" value="DctP_fam"/>
</dbReference>
<dbReference type="AlphaFoldDB" id="A0A0D6AYE1"/>
<dbReference type="Gene3D" id="3.40.190.10">
    <property type="entry name" value="Periplasmic binding protein-like II"/>
    <property type="match status" value="1"/>
</dbReference>
<organism evidence="7 8">
    <name type="scientific">Rhodovulum sulfidophilum</name>
    <name type="common">Rhodobacter sulfidophilus</name>
    <dbReference type="NCBI Taxonomy" id="35806"/>
    <lineage>
        <taxon>Bacteria</taxon>
        <taxon>Pseudomonadati</taxon>
        <taxon>Pseudomonadota</taxon>
        <taxon>Alphaproteobacteria</taxon>
        <taxon>Rhodobacterales</taxon>
        <taxon>Paracoccaceae</taxon>
        <taxon>Rhodovulum</taxon>
    </lineage>
</organism>
<keyword evidence="3" id="KW-0574">Periplasm</keyword>
<dbReference type="EMBL" id="AP014800">
    <property type="protein sequence ID" value="BAQ67761.1"/>
    <property type="molecule type" value="Genomic_DNA"/>
</dbReference>
<feature type="binding site" evidence="5">
    <location>
        <position position="237"/>
    </location>
    <ligand>
        <name>substrate</name>
    </ligand>
</feature>
<keyword evidence="2 6" id="KW-0732">Signal</keyword>
<reference evidence="7 8" key="1">
    <citation type="submission" date="2015-02" db="EMBL/GenBank/DDBJ databases">
        <title>Genome sequene of Rhodovulum sulfidophilum DSM 2351.</title>
        <authorList>
            <person name="Nagao N."/>
        </authorList>
    </citation>
    <scope>NUCLEOTIDE SEQUENCE [LARGE SCALE GENOMIC DNA]</scope>
    <source>
        <strain evidence="7 8">DSM 2351</strain>
    </source>
</reference>
<dbReference type="GO" id="GO:0055085">
    <property type="term" value="P:transmembrane transport"/>
    <property type="evidence" value="ECO:0007669"/>
    <property type="project" value="InterPro"/>
</dbReference>